<feature type="compositionally biased region" description="Low complexity" evidence="1">
    <location>
        <begin position="44"/>
        <end position="54"/>
    </location>
</feature>
<dbReference type="EMBL" id="JBFOLK010000014">
    <property type="protein sequence ID" value="KAL2461383.1"/>
    <property type="molecule type" value="Genomic_DNA"/>
</dbReference>
<reference evidence="3" key="1">
    <citation type="submission" date="2024-07" db="EMBL/GenBank/DDBJ databases">
        <title>Two chromosome-level genome assemblies of Korean endemic species Abeliophyllum distichum and Forsythia ovata (Oleaceae).</title>
        <authorList>
            <person name="Jang H."/>
        </authorList>
    </citation>
    <scope>NUCLEOTIDE SEQUENCE [LARGE SCALE GENOMIC DNA]</scope>
</reference>
<sequence length="117" mass="12908">MMQSCNPRAHCVAGESTLPKFNATMINYSRLIATSEEMRDRHSNNTSTRGSSNNLMHTLPKEEIFAQEPLLLGLGYLMACSSHGAALRTRDSPTGTRPPPCSSLLPWSNSFCRSLSY</sequence>
<proteinExistence type="predicted"/>
<evidence type="ECO:0000313" key="2">
    <source>
        <dbReference type="EMBL" id="KAL2461383.1"/>
    </source>
</evidence>
<protein>
    <submittedName>
        <fullName evidence="2">Uncharacterized protein</fullName>
    </submittedName>
</protein>
<keyword evidence="3" id="KW-1185">Reference proteome</keyword>
<evidence type="ECO:0000313" key="3">
    <source>
        <dbReference type="Proteomes" id="UP001604336"/>
    </source>
</evidence>
<dbReference type="AlphaFoldDB" id="A0ABD1PBX2"/>
<dbReference type="Proteomes" id="UP001604336">
    <property type="component" value="Unassembled WGS sequence"/>
</dbReference>
<name>A0ABD1PBX2_9LAMI</name>
<organism evidence="2 3">
    <name type="scientific">Abeliophyllum distichum</name>
    <dbReference type="NCBI Taxonomy" id="126358"/>
    <lineage>
        <taxon>Eukaryota</taxon>
        <taxon>Viridiplantae</taxon>
        <taxon>Streptophyta</taxon>
        <taxon>Embryophyta</taxon>
        <taxon>Tracheophyta</taxon>
        <taxon>Spermatophyta</taxon>
        <taxon>Magnoliopsida</taxon>
        <taxon>eudicotyledons</taxon>
        <taxon>Gunneridae</taxon>
        <taxon>Pentapetalae</taxon>
        <taxon>asterids</taxon>
        <taxon>lamiids</taxon>
        <taxon>Lamiales</taxon>
        <taxon>Oleaceae</taxon>
        <taxon>Forsythieae</taxon>
        <taxon>Abeliophyllum</taxon>
    </lineage>
</organism>
<comment type="caution">
    <text evidence="2">The sequence shown here is derived from an EMBL/GenBank/DDBJ whole genome shotgun (WGS) entry which is preliminary data.</text>
</comment>
<evidence type="ECO:0000256" key="1">
    <source>
        <dbReference type="SAM" id="MobiDB-lite"/>
    </source>
</evidence>
<accession>A0ABD1PBX2</accession>
<feature type="region of interest" description="Disordered" evidence="1">
    <location>
        <begin position="36"/>
        <end position="55"/>
    </location>
</feature>
<gene>
    <name evidence="2" type="ORF">Adt_44803</name>
</gene>